<dbReference type="Pfam" id="PF16575">
    <property type="entry name" value="CLP1_P"/>
    <property type="match status" value="1"/>
</dbReference>
<gene>
    <name evidence="8" type="primary">CLP1</name>
    <name evidence="12" type="ORF">BN1211_2867</name>
    <name evidence="13" type="ORF">CYBJADRAFT_147394</name>
</gene>
<evidence type="ECO:0000256" key="5">
    <source>
        <dbReference type="ARBA" id="ARBA00022741"/>
    </source>
</evidence>
<evidence type="ECO:0000313" key="13">
    <source>
        <dbReference type="EMBL" id="ODV75353.1"/>
    </source>
</evidence>
<organism evidence="12 14">
    <name type="scientific">Cyberlindnera jadinii (strain ATCC 18201 / CBS 1600 / BCRC 20928 / JCM 3617 / NBRC 0987 / NRRL Y-1542)</name>
    <name type="common">Torula yeast</name>
    <name type="synonym">Candida utilis</name>
    <dbReference type="NCBI Taxonomy" id="983966"/>
    <lineage>
        <taxon>Eukaryota</taxon>
        <taxon>Fungi</taxon>
        <taxon>Dikarya</taxon>
        <taxon>Ascomycota</taxon>
        <taxon>Saccharomycotina</taxon>
        <taxon>Saccharomycetes</taxon>
        <taxon>Phaffomycetales</taxon>
        <taxon>Phaffomycetaceae</taxon>
        <taxon>Cyberlindnera</taxon>
    </lineage>
</organism>
<dbReference type="STRING" id="983966.A0A0H5C439"/>
<dbReference type="InterPro" id="IPR045116">
    <property type="entry name" value="Clp1/Grc3"/>
</dbReference>
<keyword evidence="5 8" id="KW-0547">Nucleotide-binding</keyword>
<dbReference type="OrthoDB" id="258143at2759"/>
<dbReference type="GO" id="GO:0006388">
    <property type="term" value="P:tRNA splicing, via endonucleolytic cleavage and ligation"/>
    <property type="evidence" value="ECO:0007669"/>
    <property type="project" value="TreeGrafter"/>
</dbReference>
<dbReference type="InterPro" id="IPR028606">
    <property type="entry name" value="Clp1"/>
</dbReference>
<reference evidence="14" key="2">
    <citation type="journal article" date="2015" name="J. Biotechnol.">
        <title>The structure of the Cyberlindnera jadinii genome and its relation to Candida utilis analyzed by the occurrence of single nucleotide polymorphisms.</title>
        <authorList>
            <person name="Rupp O."/>
            <person name="Brinkrolf K."/>
            <person name="Buerth C."/>
            <person name="Kunigo M."/>
            <person name="Schneider J."/>
            <person name="Jaenicke S."/>
            <person name="Goesmann A."/>
            <person name="Puehler A."/>
            <person name="Jaeger K.-E."/>
            <person name="Ernst J.F."/>
        </authorList>
    </citation>
    <scope>NUCLEOTIDE SEQUENCE [LARGE SCALE GENOMIC DNA]</scope>
    <source>
        <strain evidence="14">ATCC 18201 / CBS 1600 / BCRC 20928 / JCM 3617 / NBRC 0987 / NRRL Y-1542</strain>
    </source>
</reference>
<feature type="domain" description="Clp1 C-terminal" evidence="9">
    <location>
        <begin position="323"/>
        <end position="444"/>
    </location>
</feature>
<feature type="binding site" evidence="8">
    <location>
        <position position="66"/>
    </location>
    <ligand>
        <name>ATP</name>
        <dbReference type="ChEBI" id="CHEBI:30616"/>
    </ligand>
</feature>
<dbReference type="HAMAP" id="MF_03035">
    <property type="entry name" value="Clp1"/>
    <property type="match status" value="1"/>
</dbReference>
<evidence type="ECO:0000259" key="9">
    <source>
        <dbReference type="Pfam" id="PF06807"/>
    </source>
</evidence>
<dbReference type="InterPro" id="IPR032324">
    <property type="entry name" value="Clp1_N"/>
</dbReference>
<feature type="domain" description="Clp1 P-loop" evidence="11">
    <location>
        <begin position="121"/>
        <end position="317"/>
    </location>
</feature>
<dbReference type="GO" id="GO:0005524">
    <property type="term" value="F:ATP binding"/>
    <property type="evidence" value="ECO:0007669"/>
    <property type="project" value="UniProtKB-UniRule"/>
</dbReference>
<comment type="subunit">
    <text evidence="8">Component of a pre-mRNA cleavage factor complex. Interacts directly with PCF11.</text>
</comment>
<dbReference type="GO" id="GO:0031124">
    <property type="term" value="P:mRNA 3'-end processing"/>
    <property type="evidence" value="ECO:0007669"/>
    <property type="project" value="UniProtKB-UniRule"/>
</dbReference>
<evidence type="ECO:0000256" key="2">
    <source>
        <dbReference type="ARBA" id="ARBA00018706"/>
    </source>
</evidence>
<dbReference type="EMBL" id="CDQK01000003">
    <property type="protein sequence ID" value="CEP22497.1"/>
    <property type="molecule type" value="Genomic_DNA"/>
</dbReference>
<reference evidence="12" key="1">
    <citation type="submission" date="2014-12" db="EMBL/GenBank/DDBJ databases">
        <authorList>
            <person name="Jaenicke S."/>
        </authorList>
    </citation>
    <scope>NUCLEOTIDE SEQUENCE [LARGE SCALE GENOMIC DNA]</scope>
    <source>
        <strain evidence="12">CBS1600</strain>
    </source>
</reference>
<comment type="similarity">
    <text evidence="8">Belongs to the Clp1 family. Clp1 subfamily.</text>
</comment>
<dbReference type="GO" id="GO:0005849">
    <property type="term" value="C:mRNA cleavage factor complex"/>
    <property type="evidence" value="ECO:0007669"/>
    <property type="project" value="UniProtKB-UniRule"/>
</dbReference>
<dbReference type="OMA" id="VQYVNCH"/>
<keyword evidence="15" id="KW-1185">Reference proteome</keyword>
<evidence type="ECO:0000313" key="12">
    <source>
        <dbReference type="EMBL" id="CEP22497.1"/>
    </source>
</evidence>
<dbReference type="GeneID" id="30987672"/>
<name>A0A0H5C439_CYBJN</name>
<dbReference type="Proteomes" id="UP000038830">
    <property type="component" value="Unassembled WGS sequence"/>
</dbReference>
<reference evidence="13 15" key="3">
    <citation type="journal article" date="2016" name="Proc. Natl. Acad. Sci. U.S.A.">
        <title>Comparative genomics of biotechnologically important yeasts.</title>
        <authorList>
            <person name="Riley R."/>
            <person name="Haridas S."/>
            <person name="Wolfe K.H."/>
            <person name="Lopes M.R."/>
            <person name="Hittinger C.T."/>
            <person name="Goeker M."/>
            <person name="Salamov A.A."/>
            <person name="Wisecaver J.H."/>
            <person name="Long T.M."/>
            <person name="Calvey C.H."/>
            <person name="Aerts A.L."/>
            <person name="Barry K.W."/>
            <person name="Choi C."/>
            <person name="Clum A."/>
            <person name="Coughlan A.Y."/>
            <person name="Deshpande S."/>
            <person name="Douglass A.P."/>
            <person name="Hanson S.J."/>
            <person name="Klenk H.-P."/>
            <person name="LaButti K.M."/>
            <person name="Lapidus A."/>
            <person name="Lindquist E.A."/>
            <person name="Lipzen A.M."/>
            <person name="Meier-Kolthoff J.P."/>
            <person name="Ohm R.A."/>
            <person name="Otillar R.P."/>
            <person name="Pangilinan J.L."/>
            <person name="Peng Y."/>
            <person name="Rokas A."/>
            <person name="Rosa C.A."/>
            <person name="Scheuner C."/>
            <person name="Sibirny A.A."/>
            <person name="Slot J.C."/>
            <person name="Stielow J.B."/>
            <person name="Sun H."/>
            <person name="Kurtzman C.P."/>
            <person name="Blackwell M."/>
            <person name="Grigoriev I.V."/>
            <person name="Jeffries T.W."/>
        </authorList>
    </citation>
    <scope>NUCLEOTIDE SEQUENCE [LARGE SCALE GENOMIC DNA]</scope>
    <source>
        <strain evidence="15">ATCC 18201 / CBS 1600 / BCRC 20928 / JCM 3617 / NBRC 0987 / NRRL Y-1542</strain>
        <strain evidence="13">NRRL Y-1542</strain>
    </source>
</reference>
<sequence length="444" mass="49150">MSLPGLSSSAVNTSQANETVDIGARAEWRIEVDLKDTVTVKVTKGIVEVFGTELAIDVEYKFTGQKIAFYSHEGGQLEYSGPLVSEYVSEETQMSAYLNFHFALCKMREQDVRGPRVLILGPKDCGKTSLAKILASYASRMDYEPMIVNLNPSDPVFSIPGTLTGTPVSDILDVEDGWGQTYTTGVAPLHPKQPTVRYYGSPDIHENLKFYKHNVSRLGVTVCSRVSEDSTMKKSGVIVDTPPLTIKDVEIIEDVISDFEINVMVVIGNERLFIDLKKKFQAKLNVVKLPKSGGCVERDDSFTRQVQQRSIREYFYGTPKTVLSPYTVYVDFDVVKVYKPFVDAGGLISSVLPIGEDGLDNEEKKPDPLLQSLEPSSSSLQHCVLAILQADKKSDEDIILRSSVLGFGVVTDVDDTKSKLRILIPVPGRLPDRAMLLGSFRYTE</sequence>
<proteinExistence type="inferred from homology"/>
<dbReference type="PANTHER" id="PTHR12755">
    <property type="entry name" value="CLEAVAGE/POLYADENYLATION FACTOR IA SUBUNIT CLP1P"/>
    <property type="match status" value="1"/>
</dbReference>
<dbReference type="RefSeq" id="XP_020072392.1">
    <property type="nucleotide sequence ID" value="XM_020213276.1"/>
</dbReference>
<evidence type="ECO:0000256" key="7">
    <source>
        <dbReference type="ARBA" id="ARBA00023242"/>
    </source>
</evidence>
<dbReference type="Pfam" id="PF06807">
    <property type="entry name" value="Clp1"/>
    <property type="match status" value="1"/>
</dbReference>
<evidence type="ECO:0000256" key="6">
    <source>
        <dbReference type="ARBA" id="ARBA00022840"/>
    </source>
</evidence>
<accession>A0A1E4S7B9</accession>
<dbReference type="Gene3D" id="2.60.120.1030">
    <property type="entry name" value="Clp1, DNA binding domain"/>
    <property type="match status" value="1"/>
</dbReference>
<dbReference type="Gene3D" id="3.40.50.300">
    <property type="entry name" value="P-loop containing nucleotide triphosphate hydrolases"/>
    <property type="match status" value="1"/>
</dbReference>
<dbReference type="GO" id="GO:0051731">
    <property type="term" value="F:polynucleotide 5'-hydroxyl-kinase activity"/>
    <property type="evidence" value="ECO:0007669"/>
    <property type="project" value="InterPro"/>
</dbReference>
<evidence type="ECO:0000259" key="10">
    <source>
        <dbReference type="Pfam" id="PF16573"/>
    </source>
</evidence>
<evidence type="ECO:0000313" key="15">
    <source>
        <dbReference type="Proteomes" id="UP000094389"/>
    </source>
</evidence>
<evidence type="ECO:0000256" key="1">
    <source>
        <dbReference type="ARBA" id="ARBA00004123"/>
    </source>
</evidence>
<protein>
    <recommendedName>
        <fullName evidence="3">Polynucleotide 5'-hydroxyl-kinase GRC3</fullName>
    </recommendedName>
    <alternativeName>
        <fullName evidence="2">Polynucleotide 5'-hydroxyl-kinase grc3</fullName>
    </alternativeName>
</protein>
<feature type="binding site" evidence="8">
    <location>
        <position position="27"/>
    </location>
    <ligand>
        <name>ATP</name>
        <dbReference type="ChEBI" id="CHEBI:30616"/>
    </ligand>
</feature>
<comment type="subcellular location">
    <subcellularLocation>
        <location evidence="1 8">Nucleus</location>
    </subcellularLocation>
</comment>
<dbReference type="SUPFAM" id="SSF52540">
    <property type="entry name" value="P-loop containing nucleoside triphosphate hydrolases"/>
    <property type="match status" value="2"/>
</dbReference>
<dbReference type="InterPro" id="IPR027417">
    <property type="entry name" value="P-loop_NTPase"/>
</dbReference>
<evidence type="ECO:0000256" key="4">
    <source>
        <dbReference type="ARBA" id="ARBA00022664"/>
    </source>
</evidence>
<dbReference type="InterPro" id="IPR032319">
    <property type="entry name" value="CLP1_P"/>
</dbReference>
<dbReference type="InterPro" id="IPR038239">
    <property type="entry name" value="Clp1_N_sf"/>
</dbReference>
<dbReference type="InterPro" id="IPR038238">
    <property type="entry name" value="Clp1_C_sf"/>
</dbReference>
<dbReference type="Proteomes" id="UP000094389">
    <property type="component" value="Unassembled WGS sequence"/>
</dbReference>
<feature type="binding site" evidence="8">
    <location>
        <begin position="124"/>
        <end position="129"/>
    </location>
    <ligand>
        <name>ATP</name>
        <dbReference type="ChEBI" id="CHEBI:30616"/>
    </ligand>
</feature>
<keyword evidence="6 8" id="KW-0067">ATP-binding</keyword>
<evidence type="ECO:0000256" key="3">
    <source>
        <dbReference type="ARBA" id="ARBA00019824"/>
    </source>
</evidence>
<keyword evidence="7 8" id="KW-0539">Nucleus</keyword>
<evidence type="ECO:0000313" key="14">
    <source>
        <dbReference type="Proteomes" id="UP000038830"/>
    </source>
</evidence>
<accession>A0A0H5C439</accession>
<feature type="domain" description="Clp1 N-terminal" evidence="10">
    <location>
        <begin position="23"/>
        <end position="110"/>
    </location>
</feature>
<dbReference type="PANTHER" id="PTHR12755:SF6">
    <property type="entry name" value="POLYRIBONUCLEOTIDE 5'-HYDROXYL-KINASE CLP1"/>
    <property type="match status" value="1"/>
</dbReference>
<dbReference type="AlphaFoldDB" id="A0A0H5C439"/>
<dbReference type="InterPro" id="IPR010655">
    <property type="entry name" value="Clp1_C"/>
</dbReference>
<evidence type="ECO:0000259" key="11">
    <source>
        <dbReference type="Pfam" id="PF16575"/>
    </source>
</evidence>
<keyword evidence="4 8" id="KW-0507">mRNA processing</keyword>
<evidence type="ECO:0000256" key="8">
    <source>
        <dbReference type="HAMAP-Rule" id="MF_03035"/>
    </source>
</evidence>
<dbReference type="Pfam" id="PF16573">
    <property type="entry name" value="CLP1_N"/>
    <property type="match status" value="1"/>
</dbReference>
<dbReference type="Gene3D" id="2.40.30.330">
    <property type="entry name" value="Pre-mRNA cleavage complex subunit Clp1, C-terminal domain"/>
    <property type="match status" value="1"/>
</dbReference>
<dbReference type="EMBL" id="KV453926">
    <property type="protein sequence ID" value="ODV75353.1"/>
    <property type="molecule type" value="Genomic_DNA"/>
</dbReference>
<comment type="function">
    <text evidence="8">Required for endonucleolytic cleavage during polyadenylation-dependent pre-mRNA 3'-end formation.</text>
</comment>